<keyword evidence="6" id="KW-0539">Nucleus</keyword>
<dbReference type="OrthoDB" id="414546at2759"/>
<evidence type="ECO:0000313" key="9">
    <source>
        <dbReference type="Proteomes" id="UP000515121"/>
    </source>
</evidence>
<dbReference type="Gene3D" id="1.25.40.180">
    <property type="match status" value="4"/>
</dbReference>
<evidence type="ECO:0000256" key="7">
    <source>
        <dbReference type="SAM" id="MobiDB-lite"/>
    </source>
</evidence>
<dbReference type="GO" id="GO:0090549">
    <property type="term" value="P:response to carbon starvation"/>
    <property type="evidence" value="ECO:0007669"/>
    <property type="project" value="UniProtKB-ARBA"/>
</dbReference>
<sequence>MDFTDGFVSDEHREPVQSASHSADPFSASPKQIIISSNSPRTRKSPRSLHVHGKGSPVNYDRHSRSPRDGRPKKGGCGGKGTWGGLLDTDYSYSLDSNDPNYDSTEEYGHTNARKSTCDFDAYKKKATIIVEEYFATDDVVSATNELRELAMPNYNYYFVKKLVSMAMDRHDQEKEMAAVLLSAIYADVIDALQVYKGFSKLVESADDLIVDIPDTVDVLALFIARAVVDDILPPAFLKKQIALLPNESKGVEVLKRAEKGYLAAPMHAESIERRWGGSKTKTVEDVKARINNLLMEYVVSGDKKEAFRCIKDLKVSFFHHEIVKRALVMAMERRQAEDRLLDLLKEAAEEGLINSSQITKGFGRMIDTVDDLSLDIPNAQKILKSLVSKAASEGWVCASSLKSLTSVPKKKLLEDSFTRTFKIKSQSIIQEYFLSGDISEVCSCLEAENITYSSELNAIFVKRLITLAMDRKNREKEMASVLLSSLCFPADDVVNGFVMLIESADDTALDNPVVVEDLAMFLARAVVDEVLAPQHLEEVGSQFLGIDSIGGKVLQMAKSLLKARLSGERILRCWGGGGGGGGGSSSPGWAVEDVKDKIGKLLEEYETGGEIKEACRCIKEIGMPFFHHEVVKKALVMGMEKKNERLFGLLGNCFGSGLITMNQMTKGFLRVAESLDDLALDVPDAQKQFVDYVERAKTKGWLDSSFHYGNSVHEKENGTSL</sequence>
<keyword evidence="3" id="KW-0963">Cytoplasm</keyword>
<comment type="similarity">
    <text evidence="2">Belongs to the PDCD4 family.</text>
</comment>
<protein>
    <submittedName>
        <fullName evidence="10">Programmed cell death protein 4-like</fullName>
    </submittedName>
</protein>
<keyword evidence="4" id="KW-0677">Repeat</keyword>
<dbReference type="FunFam" id="1.25.40.180:FF:000009">
    <property type="entry name" value="programmed cell death protein 4"/>
    <property type="match status" value="2"/>
</dbReference>
<evidence type="ECO:0000256" key="6">
    <source>
        <dbReference type="ARBA" id="ARBA00023242"/>
    </source>
</evidence>
<dbReference type="SMART" id="SM00544">
    <property type="entry name" value="MA3"/>
    <property type="match status" value="4"/>
</dbReference>
<keyword evidence="5" id="KW-0810">Translation regulation</keyword>
<feature type="compositionally biased region" description="Basic residues" evidence="7">
    <location>
        <begin position="41"/>
        <end position="53"/>
    </location>
</feature>
<name>A0A6P6AN39_DURZI</name>
<dbReference type="Proteomes" id="UP000515121">
    <property type="component" value="Unplaced"/>
</dbReference>
<evidence type="ECO:0000256" key="2">
    <source>
        <dbReference type="ARBA" id="ARBA00005497"/>
    </source>
</evidence>
<keyword evidence="9" id="KW-1185">Reference proteome</keyword>
<feature type="domain" description="MI" evidence="8">
    <location>
        <begin position="421"/>
        <end position="542"/>
    </location>
</feature>
<dbReference type="GO" id="GO:0009646">
    <property type="term" value="P:response to absence of light"/>
    <property type="evidence" value="ECO:0007669"/>
    <property type="project" value="UniProtKB-ARBA"/>
</dbReference>
<comment type="subcellular location">
    <subcellularLocation>
        <location evidence="1">Cytoplasm</location>
        <location evidence="1">Cytosol</location>
    </subcellularLocation>
</comment>
<feature type="compositionally biased region" description="Basic and acidic residues" evidence="7">
    <location>
        <begin position="60"/>
        <end position="72"/>
    </location>
</feature>
<dbReference type="GO" id="GO:0043022">
    <property type="term" value="F:ribosome binding"/>
    <property type="evidence" value="ECO:0007669"/>
    <property type="project" value="UniProtKB-ARBA"/>
</dbReference>
<dbReference type="FunFam" id="1.25.40.180:FF:000008">
    <property type="entry name" value="Programmed cell death protein 4"/>
    <property type="match status" value="1"/>
</dbReference>
<evidence type="ECO:0000256" key="5">
    <source>
        <dbReference type="ARBA" id="ARBA00022845"/>
    </source>
</evidence>
<dbReference type="PROSITE" id="PS51366">
    <property type="entry name" value="MI"/>
    <property type="match status" value="4"/>
</dbReference>
<dbReference type="KEGG" id="dzi:111311184"/>
<feature type="region of interest" description="Disordered" evidence="7">
    <location>
        <begin position="1"/>
        <end position="81"/>
    </location>
</feature>
<dbReference type="PANTHER" id="PTHR12626:SF2">
    <property type="entry name" value="MA3 DOMAIN-CONTAINING TRANSLATION REGULATORY FACTOR 2"/>
    <property type="match status" value="1"/>
</dbReference>
<dbReference type="InterPro" id="IPR039778">
    <property type="entry name" value="PDCD4"/>
</dbReference>
<dbReference type="AlphaFoldDB" id="A0A6P6AN39"/>
<dbReference type="GeneID" id="111311184"/>
<dbReference type="RefSeq" id="XP_022766292.1">
    <property type="nucleotide sequence ID" value="XM_022910557.1"/>
</dbReference>
<reference evidence="10" key="1">
    <citation type="submission" date="2025-08" db="UniProtKB">
        <authorList>
            <consortium name="RefSeq"/>
        </authorList>
    </citation>
    <scope>IDENTIFICATION</scope>
    <source>
        <tissue evidence="10">Fruit stalk</tissue>
    </source>
</reference>
<evidence type="ECO:0000259" key="8">
    <source>
        <dbReference type="PROSITE" id="PS51366"/>
    </source>
</evidence>
<evidence type="ECO:0000256" key="1">
    <source>
        <dbReference type="ARBA" id="ARBA00004514"/>
    </source>
</evidence>
<evidence type="ECO:0000256" key="4">
    <source>
        <dbReference type="ARBA" id="ARBA00022737"/>
    </source>
</evidence>
<proteinExistence type="inferred from homology"/>
<organism evidence="9 10">
    <name type="scientific">Durio zibethinus</name>
    <name type="common">Durian</name>
    <dbReference type="NCBI Taxonomy" id="66656"/>
    <lineage>
        <taxon>Eukaryota</taxon>
        <taxon>Viridiplantae</taxon>
        <taxon>Streptophyta</taxon>
        <taxon>Embryophyta</taxon>
        <taxon>Tracheophyta</taxon>
        <taxon>Spermatophyta</taxon>
        <taxon>Magnoliopsida</taxon>
        <taxon>eudicotyledons</taxon>
        <taxon>Gunneridae</taxon>
        <taxon>Pentapetalae</taxon>
        <taxon>rosids</taxon>
        <taxon>malvids</taxon>
        <taxon>Malvales</taxon>
        <taxon>Malvaceae</taxon>
        <taxon>Helicteroideae</taxon>
        <taxon>Durio</taxon>
    </lineage>
</organism>
<feature type="domain" description="MI" evidence="8">
    <location>
        <begin position="594"/>
        <end position="713"/>
    </location>
</feature>
<evidence type="ECO:0000313" key="10">
    <source>
        <dbReference type="RefSeq" id="XP_022766292.1"/>
    </source>
</evidence>
<dbReference type="GO" id="GO:0005829">
    <property type="term" value="C:cytosol"/>
    <property type="evidence" value="ECO:0007669"/>
    <property type="project" value="UniProtKB-SubCell"/>
</dbReference>
<gene>
    <name evidence="10" type="primary">LOC111311184</name>
</gene>
<dbReference type="GO" id="GO:0045892">
    <property type="term" value="P:negative regulation of DNA-templated transcription"/>
    <property type="evidence" value="ECO:0007669"/>
    <property type="project" value="InterPro"/>
</dbReference>
<feature type="domain" description="MI" evidence="8">
    <location>
        <begin position="286"/>
        <end position="407"/>
    </location>
</feature>
<dbReference type="Pfam" id="PF02847">
    <property type="entry name" value="MA3"/>
    <property type="match status" value="4"/>
</dbReference>
<accession>A0A6P6AN39</accession>
<dbReference type="PANTHER" id="PTHR12626">
    <property type="entry name" value="PROGRAMMED CELL DEATH 4"/>
    <property type="match status" value="1"/>
</dbReference>
<dbReference type="InterPro" id="IPR016024">
    <property type="entry name" value="ARM-type_fold"/>
</dbReference>
<dbReference type="InterPro" id="IPR003891">
    <property type="entry name" value="Initiation_fac_eIF4g_MI"/>
</dbReference>
<evidence type="ECO:0000256" key="3">
    <source>
        <dbReference type="ARBA" id="ARBA00022490"/>
    </source>
</evidence>
<dbReference type="GO" id="GO:0006417">
    <property type="term" value="P:regulation of translation"/>
    <property type="evidence" value="ECO:0007669"/>
    <property type="project" value="UniProtKB-KW"/>
</dbReference>
<dbReference type="SUPFAM" id="SSF48371">
    <property type="entry name" value="ARM repeat"/>
    <property type="match status" value="4"/>
</dbReference>
<feature type="domain" description="MI" evidence="8">
    <location>
        <begin position="122"/>
        <end position="243"/>
    </location>
</feature>